<keyword evidence="7" id="KW-1185">Reference proteome</keyword>
<dbReference type="Pfam" id="PF00232">
    <property type="entry name" value="Glyco_hydro_1"/>
    <property type="match status" value="1"/>
</dbReference>
<reference evidence="6" key="1">
    <citation type="submission" date="2021-08" db="EMBL/GenBank/DDBJ databases">
        <title>WGS assembly of Ceratopteris richardii.</title>
        <authorList>
            <person name="Marchant D.B."/>
            <person name="Chen G."/>
            <person name="Jenkins J."/>
            <person name="Shu S."/>
            <person name="Leebens-Mack J."/>
            <person name="Grimwood J."/>
            <person name="Schmutz J."/>
            <person name="Soltis P."/>
            <person name="Soltis D."/>
            <person name="Chen Z.-H."/>
        </authorList>
    </citation>
    <scope>NUCLEOTIDE SEQUENCE</scope>
    <source>
        <strain evidence="6">Whitten #5841</strain>
        <tissue evidence="6">Leaf</tissue>
    </source>
</reference>
<dbReference type="Proteomes" id="UP000825935">
    <property type="component" value="Chromosome 17"/>
</dbReference>
<proteinExistence type="inferred from homology"/>
<dbReference type="InterPro" id="IPR017853">
    <property type="entry name" value="GH"/>
</dbReference>
<sequence length="503" mass="56736">MKQLRIHMASFHLHPILVFHYFIVLPCLATVPFKFRSSTHSALSQEATRTTRSNILKYQELPDFPNGTYLDRSSFPSDFKFGTLTLAVKHEGNSSHKVESIWDTYALVDGVVLDGTTPAQGGDQYNRYPEDIEYMVAMGVDAFRFSLAWTRIFPDRSGEPNAEAIAHYNDMIDKLVAEGIEPHVTLWSEDHPQALEDAYDGLLSPLFIDDFATYANVCFAEFGDRVKYWITFDEPNDYVGLAYASNQSPPGRCSSCDAKLGNCTKGNSSTEPYIVAHHILLAHAAAAKLYKDQYQDSQEGYIGISLWFKWYEPLNSTDEVDLASAKQAQNFYFGWFMDPLAFGDYPENMRTLVGARLPTFTEQEAIYLRESFDFVGINVVTASYVTSGTDEESCPTYFNDMNISITAYRDGEAIGEGENEYSVPWCIEKIVNYMRDVYGNPLVYITEIGWGISFTSDIQENLNDTERIQFYYSYLSTLSEAIRSSLSPNTPAPLLSGNLELNG</sequence>
<protein>
    <submittedName>
        <fullName evidence="6">Uncharacterized protein</fullName>
    </submittedName>
</protein>
<evidence type="ECO:0000256" key="2">
    <source>
        <dbReference type="ARBA" id="ARBA00022801"/>
    </source>
</evidence>
<keyword evidence="5" id="KW-0812">Transmembrane</keyword>
<feature type="transmembrane region" description="Helical" evidence="5">
    <location>
        <begin position="12"/>
        <end position="33"/>
    </location>
</feature>
<dbReference type="EMBL" id="CM035422">
    <property type="protein sequence ID" value="KAH7373929.1"/>
    <property type="molecule type" value="Genomic_DNA"/>
</dbReference>
<evidence type="ECO:0000256" key="4">
    <source>
        <dbReference type="RuleBase" id="RU003690"/>
    </source>
</evidence>
<organism evidence="6 7">
    <name type="scientific">Ceratopteris richardii</name>
    <name type="common">Triangle waterfern</name>
    <dbReference type="NCBI Taxonomy" id="49495"/>
    <lineage>
        <taxon>Eukaryota</taxon>
        <taxon>Viridiplantae</taxon>
        <taxon>Streptophyta</taxon>
        <taxon>Embryophyta</taxon>
        <taxon>Tracheophyta</taxon>
        <taxon>Polypodiopsida</taxon>
        <taxon>Polypodiidae</taxon>
        <taxon>Polypodiales</taxon>
        <taxon>Pteridineae</taxon>
        <taxon>Pteridaceae</taxon>
        <taxon>Parkerioideae</taxon>
        <taxon>Ceratopteris</taxon>
    </lineage>
</organism>
<dbReference type="Gene3D" id="3.20.20.80">
    <property type="entry name" value="Glycosidases"/>
    <property type="match status" value="1"/>
</dbReference>
<evidence type="ECO:0000256" key="5">
    <source>
        <dbReference type="SAM" id="Phobius"/>
    </source>
</evidence>
<evidence type="ECO:0000256" key="1">
    <source>
        <dbReference type="ARBA" id="ARBA00010838"/>
    </source>
</evidence>
<comment type="caution">
    <text evidence="6">The sequence shown here is derived from an EMBL/GenBank/DDBJ whole genome shotgun (WGS) entry which is preliminary data.</text>
</comment>
<comment type="similarity">
    <text evidence="1 4">Belongs to the glycosyl hydrolase 1 family.</text>
</comment>
<dbReference type="SUPFAM" id="SSF51445">
    <property type="entry name" value="(Trans)glycosidases"/>
    <property type="match status" value="1"/>
</dbReference>
<name>A0A8T2SXS8_CERRI</name>
<dbReference type="GO" id="GO:0008422">
    <property type="term" value="F:beta-glucosidase activity"/>
    <property type="evidence" value="ECO:0007669"/>
    <property type="project" value="TreeGrafter"/>
</dbReference>
<keyword evidence="5" id="KW-0472">Membrane</keyword>
<keyword evidence="3" id="KW-0326">Glycosidase</keyword>
<accession>A0A8T2SXS8</accession>
<dbReference type="InterPro" id="IPR001360">
    <property type="entry name" value="Glyco_hydro_1"/>
</dbReference>
<keyword evidence="5" id="KW-1133">Transmembrane helix</keyword>
<dbReference type="AlphaFoldDB" id="A0A8T2SXS8"/>
<dbReference type="OMA" id="RNTELEW"/>
<dbReference type="OrthoDB" id="65569at2759"/>
<evidence type="ECO:0000313" key="6">
    <source>
        <dbReference type="EMBL" id="KAH7373929.1"/>
    </source>
</evidence>
<dbReference type="PANTHER" id="PTHR10353">
    <property type="entry name" value="GLYCOSYL HYDROLASE"/>
    <property type="match status" value="1"/>
</dbReference>
<keyword evidence="2" id="KW-0378">Hydrolase</keyword>
<evidence type="ECO:0000313" key="7">
    <source>
        <dbReference type="Proteomes" id="UP000825935"/>
    </source>
</evidence>
<dbReference type="GO" id="GO:0005975">
    <property type="term" value="P:carbohydrate metabolic process"/>
    <property type="evidence" value="ECO:0007669"/>
    <property type="project" value="InterPro"/>
</dbReference>
<evidence type="ECO:0000256" key="3">
    <source>
        <dbReference type="ARBA" id="ARBA00023295"/>
    </source>
</evidence>
<gene>
    <name evidence="6" type="ORF">KP509_17G079900</name>
</gene>
<dbReference type="PANTHER" id="PTHR10353:SF36">
    <property type="entry name" value="LP05116P"/>
    <property type="match status" value="1"/>
</dbReference>